<reference evidence="1" key="2">
    <citation type="submission" date="2020-09" db="EMBL/GenBank/DDBJ databases">
        <authorList>
            <person name="Sun Q."/>
            <person name="Zhou Y."/>
        </authorList>
    </citation>
    <scope>NUCLEOTIDE SEQUENCE</scope>
    <source>
        <strain evidence="1">CGMCC 1.14988</strain>
    </source>
</reference>
<dbReference type="RefSeq" id="WP_130648070.1">
    <property type="nucleotide sequence ID" value="NZ_BMHA01000001.1"/>
</dbReference>
<reference evidence="1" key="1">
    <citation type="journal article" date="2014" name="Int. J. Syst. Evol. Microbiol.">
        <title>Complete genome sequence of Corynebacterium casei LMG S-19264T (=DSM 44701T), isolated from a smear-ripened cheese.</title>
        <authorList>
            <consortium name="US DOE Joint Genome Institute (JGI-PGF)"/>
            <person name="Walter F."/>
            <person name="Albersmeier A."/>
            <person name="Kalinowski J."/>
            <person name="Ruckert C."/>
        </authorList>
    </citation>
    <scope>NUCLEOTIDE SEQUENCE</scope>
    <source>
        <strain evidence="1">CGMCC 1.14988</strain>
    </source>
</reference>
<comment type="caution">
    <text evidence="1">The sequence shown here is derived from an EMBL/GenBank/DDBJ whole genome shotgun (WGS) entry which is preliminary data.</text>
</comment>
<evidence type="ECO:0000313" key="2">
    <source>
        <dbReference type="Proteomes" id="UP000650511"/>
    </source>
</evidence>
<accession>A0A8J3A793</accession>
<organism evidence="1 2">
    <name type="scientific">Egicoccus halophilus</name>
    <dbReference type="NCBI Taxonomy" id="1670830"/>
    <lineage>
        <taxon>Bacteria</taxon>
        <taxon>Bacillati</taxon>
        <taxon>Actinomycetota</taxon>
        <taxon>Nitriliruptoria</taxon>
        <taxon>Egicoccales</taxon>
        <taxon>Egicoccaceae</taxon>
        <taxon>Egicoccus</taxon>
    </lineage>
</organism>
<dbReference type="EMBL" id="BMHA01000001">
    <property type="protein sequence ID" value="GGI02344.1"/>
    <property type="molecule type" value="Genomic_DNA"/>
</dbReference>
<protein>
    <submittedName>
        <fullName evidence="1">Uncharacterized protein</fullName>
    </submittedName>
</protein>
<evidence type="ECO:0000313" key="1">
    <source>
        <dbReference type="EMBL" id="GGI02344.1"/>
    </source>
</evidence>
<keyword evidence="2" id="KW-1185">Reference proteome</keyword>
<dbReference type="AlphaFoldDB" id="A0A8J3A793"/>
<name>A0A8J3A793_9ACTN</name>
<gene>
    <name evidence="1" type="ORF">GCM10011354_00040</name>
</gene>
<sequence length="92" mass="10116">MVDGGSNAVVQAWFADPEAIADFLNDMEAIPGSAAAAPDDAHRDPDAWGDPVAVRSEEGDVLFIEPEMFWNRIAALFRSRGNDPHPWRGRRP</sequence>
<proteinExistence type="predicted"/>
<dbReference type="Proteomes" id="UP000650511">
    <property type="component" value="Unassembled WGS sequence"/>
</dbReference>